<dbReference type="PROSITE" id="PS51462">
    <property type="entry name" value="NUDIX"/>
    <property type="match status" value="1"/>
</dbReference>
<dbReference type="Pfam" id="PF00293">
    <property type="entry name" value="NUDIX"/>
    <property type="match status" value="1"/>
</dbReference>
<gene>
    <name evidence="5" type="ORF">E6W39_06505</name>
</gene>
<evidence type="ECO:0000256" key="1">
    <source>
        <dbReference type="ARBA" id="ARBA00001946"/>
    </source>
</evidence>
<evidence type="ECO:0000256" key="2">
    <source>
        <dbReference type="ARBA" id="ARBA00022801"/>
    </source>
</evidence>
<dbReference type="InterPro" id="IPR020476">
    <property type="entry name" value="Nudix_hydrolase"/>
</dbReference>
<proteinExistence type="predicted"/>
<dbReference type="InterPro" id="IPR000086">
    <property type="entry name" value="NUDIX_hydrolase_dom"/>
</dbReference>
<comment type="caution">
    <text evidence="5">The sequence shown here is derived from an EMBL/GenBank/DDBJ whole genome shotgun (WGS) entry which is preliminary data.</text>
</comment>
<dbReference type="GO" id="GO:0016787">
    <property type="term" value="F:hydrolase activity"/>
    <property type="evidence" value="ECO:0007669"/>
    <property type="project" value="UniProtKB-KW"/>
</dbReference>
<evidence type="ECO:0000259" key="4">
    <source>
        <dbReference type="PROSITE" id="PS51462"/>
    </source>
</evidence>
<dbReference type="Gene3D" id="3.90.79.10">
    <property type="entry name" value="Nucleoside Triphosphate Pyrophosphohydrolase"/>
    <property type="match status" value="1"/>
</dbReference>
<keyword evidence="2 5" id="KW-0378">Hydrolase</keyword>
<name>A0A540VYZ2_9ACTN</name>
<comment type="cofactor">
    <cofactor evidence="1">
        <name>Mg(2+)</name>
        <dbReference type="ChEBI" id="CHEBI:18420"/>
    </cofactor>
</comment>
<accession>A0A540VYZ2</accession>
<evidence type="ECO:0000313" key="6">
    <source>
        <dbReference type="Proteomes" id="UP000319103"/>
    </source>
</evidence>
<dbReference type="AlphaFoldDB" id="A0A540VYZ2"/>
<dbReference type="PRINTS" id="PR00502">
    <property type="entry name" value="NUDIXFAMILY"/>
</dbReference>
<dbReference type="OrthoDB" id="4206674at2"/>
<dbReference type="SUPFAM" id="SSF55811">
    <property type="entry name" value="Nudix"/>
    <property type="match status" value="1"/>
</dbReference>
<dbReference type="RefSeq" id="WP_141632705.1">
    <property type="nucleotide sequence ID" value="NZ_VIGB01000003.1"/>
</dbReference>
<dbReference type="PANTHER" id="PTHR43046:SF12">
    <property type="entry name" value="GDP-MANNOSE MANNOSYL HYDROLASE"/>
    <property type="match status" value="1"/>
</dbReference>
<reference evidence="5 6" key="1">
    <citation type="submission" date="2019-06" db="EMBL/GenBank/DDBJ databases">
        <title>Description of Kitasatospora acidophila sp. nov. isolated from pine grove soil, and reclassification of Streptomyces novaecaesareae to Kitasatospora novaeceasareae comb. nov.</title>
        <authorList>
            <person name="Kim M.J."/>
        </authorList>
    </citation>
    <scope>NUCLEOTIDE SEQUENCE [LARGE SCALE GENOMIC DNA]</scope>
    <source>
        <strain evidence="5 6">MMS16-CNU292</strain>
    </source>
</reference>
<sequence>MNGTSQTRRLAWDACVQLNTRTPLAPPTAAADAPKQLLHDAQTIDAVLAAVLDSGPPRGVATVIGQARQALLPGLVLRADFEQWCGATGAAAVGDGERQWPAFEDLVTALDDARPLLEAAETVLDAFARSSTWGWVTLDSQVVHKGSHLTVRRDHIRRPDGTDGTYEYIEVADTVRVLAINPNGEVVMVEDHFYLQAAQPVLHLPGGAVDPGEGVEQAGHRELEEETGWRAERLEVLGRIDPLRGAARTTSHLLLATGLSPGQPAREVAETGMRVRYVPAAEAVRLARTGGIREAGSLTALLLAELPSAWPAPAGSARPAA</sequence>
<organism evidence="5 6">
    <name type="scientific">Kitasatospora acidiphila</name>
    <dbReference type="NCBI Taxonomy" id="2567942"/>
    <lineage>
        <taxon>Bacteria</taxon>
        <taxon>Bacillati</taxon>
        <taxon>Actinomycetota</taxon>
        <taxon>Actinomycetes</taxon>
        <taxon>Kitasatosporales</taxon>
        <taxon>Streptomycetaceae</taxon>
        <taxon>Kitasatospora</taxon>
    </lineage>
</organism>
<evidence type="ECO:0000313" key="5">
    <source>
        <dbReference type="EMBL" id="TQF01989.1"/>
    </source>
</evidence>
<dbReference type="InterPro" id="IPR015797">
    <property type="entry name" value="NUDIX_hydrolase-like_dom_sf"/>
</dbReference>
<dbReference type="EMBL" id="VIGB01000003">
    <property type="protein sequence ID" value="TQF01989.1"/>
    <property type="molecule type" value="Genomic_DNA"/>
</dbReference>
<protein>
    <submittedName>
        <fullName evidence="5">NUDIX hydrolase</fullName>
    </submittedName>
</protein>
<keyword evidence="6" id="KW-1185">Reference proteome</keyword>
<feature type="domain" description="Nudix hydrolase" evidence="4">
    <location>
        <begin position="170"/>
        <end position="300"/>
    </location>
</feature>
<evidence type="ECO:0000256" key="3">
    <source>
        <dbReference type="ARBA" id="ARBA00022842"/>
    </source>
</evidence>
<dbReference type="Proteomes" id="UP000319103">
    <property type="component" value="Unassembled WGS sequence"/>
</dbReference>
<keyword evidence="3" id="KW-0460">Magnesium</keyword>
<dbReference type="PANTHER" id="PTHR43046">
    <property type="entry name" value="GDP-MANNOSE MANNOSYL HYDROLASE"/>
    <property type="match status" value="1"/>
</dbReference>